<sequence length="102" mass="11528">MTGRLRFTSCSNTSTSELLKFFLRLESGSPPSLDFRLGIIDFALNFSFQFLCVHTALLSHALLWGLVGRLPMLIRNNWHALSIYEDNGIHHFKNTGMNNSAV</sequence>
<keyword evidence="1" id="KW-0812">Transmembrane</keyword>
<reference evidence="2" key="2">
    <citation type="journal article" date="2015" name="Fish Shellfish Immunol.">
        <title>Early steps in the European eel (Anguilla anguilla)-Vibrio vulnificus interaction in the gills: Role of the RtxA13 toxin.</title>
        <authorList>
            <person name="Callol A."/>
            <person name="Pajuelo D."/>
            <person name="Ebbesson L."/>
            <person name="Teles M."/>
            <person name="MacKenzie S."/>
            <person name="Amaro C."/>
        </authorList>
    </citation>
    <scope>NUCLEOTIDE SEQUENCE</scope>
</reference>
<reference evidence="2" key="1">
    <citation type="submission" date="2014-11" db="EMBL/GenBank/DDBJ databases">
        <authorList>
            <person name="Amaro Gonzalez C."/>
        </authorList>
    </citation>
    <scope>NUCLEOTIDE SEQUENCE</scope>
</reference>
<keyword evidence="1" id="KW-1133">Transmembrane helix</keyword>
<keyword evidence="1" id="KW-0472">Membrane</keyword>
<dbReference type="AlphaFoldDB" id="A0A0E9XS66"/>
<evidence type="ECO:0000313" key="2">
    <source>
        <dbReference type="EMBL" id="JAI05593.1"/>
    </source>
</evidence>
<organism evidence="2">
    <name type="scientific">Anguilla anguilla</name>
    <name type="common">European freshwater eel</name>
    <name type="synonym">Muraena anguilla</name>
    <dbReference type="NCBI Taxonomy" id="7936"/>
    <lineage>
        <taxon>Eukaryota</taxon>
        <taxon>Metazoa</taxon>
        <taxon>Chordata</taxon>
        <taxon>Craniata</taxon>
        <taxon>Vertebrata</taxon>
        <taxon>Euteleostomi</taxon>
        <taxon>Actinopterygii</taxon>
        <taxon>Neopterygii</taxon>
        <taxon>Teleostei</taxon>
        <taxon>Anguilliformes</taxon>
        <taxon>Anguillidae</taxon>
        <taxon>Anguilla</taxon>
    </lineage>
</organism>
<name>A0A0E9XS66_ANGAN</name>
<dbReference type="EMBL" id="GBXM01002985">
    <property type="protein sequence ID" value="JAI05593.1"/>
    <property type="molecule type" value="Transcribed_RNA"/>
</dbReference>
<feature type="transmembrane region" description="Helical" evidence="1">
    <location>
        <begin position="46"/>
        <end position="67"/>
    </location>
</feature>
<protein>
    <submittedName>
        <fullName evidence="2">Uncharacterized protein</fullName>
    </submittedName>
</protein>
<evidence type="ECO:0000256" key="1">
    <source>
        <dbReference type="SAM" id="Phobius"/>
    </source>
</evidence>
<accession>A0A0E9XS66</accession>
<proteinExistence type="predicted"/>